<proteinExistence type="predicted"/>
<name>A0ABT6H5H2_9BACI</name>
<accession>A0ABT6H5H2</accession>
<reference evidence="2 3" key="1">
    <citation type="submission" date="2023-04" db="EMBL/GenBank/DDBJ databases">
        <title>Ectobacillus antri isolated from activated sludge.</title>
        <authorList>
            <person name="Yan P."/>
            <person name="Liu X."/>
        </authorList>
    </citation>
    <scope>NUCLEOTIDE SEQUENCE [LARGE SCALE GENOMIC DNA]</scope>
    <source>
        <strain evidence="2 3">C18H</strain>
    </source>
</reference>
<keyword evidence="3" id="KW-1185">Reference proteome</keyword>
<feature type="transmembrane region" description="Helical" evidence="1">
    <location>
        <begin position="87"/>
        <end position="110"/>
    </location>
</feature>
<evidence type="ECO:0000313" key="3">
    <source>
        <dbReference type="Proteomes" id="UP001218246"/>
    </source>
</evidence>
<gene>
    <name evidence="2" type="ORF">P6P90_11490</name>
</gene>
<feature type="transmembrane region" description="Helical" evidence="1">
    <location>
        <begin position="60"/>
        <end position="81"/>
    </location>
</feature>
<dbReference type="InterPro" id="IPR019649">
    <property type="entry name" value="DUF2512"/>
</dbReference>
<keyword evidence="1" id="KW-1133">Transmembrane helix</keyword>
<dbReference type="EMBL" id="JARULN010000010">
    <property type="protein sequence ID" value="MDG5754591.1"/>
    <property type="molecule type" value="Genomic_DNA"/>
</dbReference>
<keyword evidence="1" id="KW-0812">Transmembrane</keyword>
<organism evidence="2 3">
    <name type="scientific">Ectobacillus antri</name>
    <dbReference type="NCBI Taxonomy" id="2486280"/>
    <lineage>
        <taxon>Bacteria</taxon>
        <taxon>Bacillati</taxon>
        <taxon>Bacillota</taxon>
        <taxon>Bacilli</taxon>
        <taxon>Bacillales</taxon>
        <taxon>Bacillaceae</taxon>
        <taxon>Ectobacillus</taxon>
    </lineage>
</organism>
<dbReference type="RefSeq" id="WP_124564474.1">
    <property type="nucleotide sequence ID" value="NZ_JARRRY010000006.1"/>
</dbReference>
<keyword evidence="1" id="KW-0472">Membrane</keyword>
<dbReference type="Proteomes" id="UP001218246">
    <property type="component" value="Unassembled WGS sequence"/>
</dbReference>
<comment type="caution">
    <text evidence="2">The sequence shown here is derived from an EMBL/GenBank/DDBJ whole genome shotgun (WGS) entry which is preliminary data.</text>
</comment>
<sequence length="146" mass="16710">MKHVMMLLIKFGISTVAFAIGLDLFFDATIVDILSFSVFVTIVTYVFVDREILPRLGNTVASMTDFLLVYLSVWVFGSYLFEGYLQVAWGSGISAVIITMAEVFVHRYLLGGIAERVNRERSMSFNRRFAYEFAEENEIHNPKKEE</sequence>
<protein>
    <submittedName>
        <fullName evidence="2">YndM family protein</fullName>
    </submittedName>
</protein>
<evidence type="ECO:0000313" key="2">
    <source>
        <dbReference type="EMBL" id="MDG5754591.1"/>
    </source>
</evidence>
<dbReference type="Pfam" id="PF10710">
    <property type="entry name" value="DUF2512"/>
    <property type="match status" value="1"/>
</dbReference>
<feature type="transmembrane region" description="Helical" evidence="1">
    <location>
        <begin position="29"/>
        <end position="48"/>
    </location>
</feature>
<evidence type="ECO:0000256" key="1">
    <source>
        <dbReference type="SAM" id="Phobius"/>
    </source>
</evidence>